<reference evidence="5 6" key="1">
    <citation type="journal article" date="2012" name="BMC Genomics">
        <title>Comparative genomic analysis and phylogenetic position of Theileria equi.</title>
        <authorList>
            <person name="Kappmeyer L.S."/>
            <person name="Thiagarajan M."/>
            <person name="Herndon D.R."/>
            <person name="Ramsay J.D."/>
            <person name="Caler E."/>
            <person name="Djikeng A."/>
            <person name="Gillespie J.J."/>
            <person name="Lau A.O."/>
            <person name="Roalson E.H."/>
            <person name="Silva J.C."/>
            <person name="Silva M.G."/>
            <person name="Suarez C.E."/>
            <person name="Ueti M.W."/>
            <person name="Nene V.M."/>
            <person name="Mealey R.H."/>
            <person name="Knowles D.P."/>
            <person name="Brayton K.A."/>
        </authorList>
    </citation>
    <scope>NUCLEOTIDE SEQUENCE [LARGE SCALE GENOMIC DNA]</scope>
    <source>
        <strain evidence="5 6">WA</strain>
    </source>
</reference>
<evidence type="ECO:0000313" key="6">
    <source>
        <dbReference type="Proteomes" id="UP000031512"/>
    </source>
</evidence>
<name>L0AW20_THEEQ</name>
<accession>L0AW20</accession>
<feature type="region of interest" description="Disordered" evidence="3">
    <location>
        <begin position="160"/>
        <end position="194"/>
    </location>
</feature>
<evidence type="ECO:0000313" key="5">
    <source>
        <dbReference type="EMBL" id="AFZ79418.1"/>
    </source>
</evidence>
<dbReference type="EMBL" id="CP001669">
    <property type="protein sequence ID" value="AFZ79418.1"/>
    <property type="molecule type" value="Genomic_DNA"/>
</dbReference>
<keyword evidence="6" id="KW-1185">Reference proteome</keyword>
<dbReference type="eggNOG" id="KOG2441">
    <property type="taxonomic scope" value="Eukaryota"/>
</dbReference>
<comment type="similarity">
    <text evidence="1">Belongs to the SNW family.</text>
</comment>
<dbReference type="RefSeq" id="XP_004829084.1">
    <property type="nucleotide sequence ID" value="XM_004829027.1"/>
</dbReference>
<feature type="compositionally biased region" description="Pro residues" evidence="3">
    <location>
        <begin position="172"/>
        <end position="183"/>
    </location>
</feature>
<dbReference type="KEGG" id="beq:BEWA_022660"/>
<protein>
    <submittedName>
        <fullName evidence="5">Nuclear protein SKIP/SNW domain-containing protein</fullName>
    </submittedName>
</protein>
<dbReference type="GO" id="GO:0005681">
    <property type="term" value="C:spliceosomal complex"/>
    <property type="evidence" value="ECO:0007669"/>
    <property type="project" value="InterPro"/>
</dbReference>
<evidence type="ECO:0000256" key="2">
    <source>
        <dbReference type="SAM" id="Coils"/>
    </source>
</evidence>
<sequence length="445" mass="50104">MAEYTRKSTQLLMKNQAEGILKHSEAKGSFSIVEDSLAVSGNNRQNGQTLALTFGADGKPEYDAIVKQGLRKGKIVYSKPGDQLEKSFTNDELARPSDDSVQDTIEKTREALQLALSKQNSIAKPASAEPEIFRYTPSQQSQAGIKQRLIRMVEKEVDPLEPSRFRHKKLPAAPPSPPPPVQHSPPRKLTKEDQEAWKIPPCVSNWKNQKGYTIPIDKRVQADGRRFQDVYINDKFAALSESLFLAERTAREEVRLRNEAQRALKIQEAQEREEQLRALAAKAREERSKLSRNDELHLAEVERKRELERELRLEKAGKKIKAAYERDANRDISEKVALGQPNPSKVTDIYDSRLLNTSAGLDSGFQAGDDESYGIYDKPLFADRSTANIYTHSSERFNQSVGDSMHVPSFANANKNAQRTTPVEFVKDTSDPFGLNSLLDKANKK</sequence>
<evidence type="ECO:0000256" key="1">
    <source>
        <dbReference type="ARBA" id="ARBA00010197"/>
    </source>
</evidence>
<keyword evidence="2" id="KW-0175">Coiled coil</keyword>
<evidence type="ECO:0000256" key="3">
    <source>
        <dbReference type="SAM" id="MobiDB-lite"/>
    </source>
</evidence>
<feature type="coiled-coil region" evidence="2">
    <location>
        <begin position="257"/>
        <end position="293"/>
    </location>
</feature>
<dbReference type="OrthoDB" id="666364at2759"/>
<dbReference type="InterPro" id="IPR017862">
    <property type="entry name" value="SKI-int_prot_SKIP"/>
</dbReference>
<gene>
    <name evidence="5" type="ORF">BEWA_022660</name>
</gene>
<dbReference type="VEuPathDB" id="PiroplasmaDB:BEWA_022660"/>
<organism evidence="5 6">
    <name type="scientific">Theileria equi strain WA</name>
    <dbReference type="NCBI Taxonomy" id="1537102"/>
    <lineage>
        <taxon>Eukaryota</taxon>
        <taxon>Sar</taxon>
        <taxon>Alveolata</taxon>
        <taxon>Apicomplexa</taxon>
        <taxon>Aconoidasida</taxon>
        <taxon>Piroplasmida</taxon>
        <taxon>Theileriidae</taxon>
        <taxon>Theileria</taxon>
    </lineage>
</organism>
<dbReference type="Pfam" id="PF02731">
    <property type="entry name" value="SKIP_SNW"/>
    <property type="match status" value="1"/>
</dbReference>
<evidence type="ECO:0000259" key="4">
    <source>
        <dbReference type="Pfam" id="PF02731"/>
    </source>
</evidence>
<dbReference type="GeneID" id="15807305"/>
<dbReference type="InterPro" id="IPR004015">
    <property type="entry name" value="SKI-int_prot_SKIP_SNW-dom"/>
</dbReference>
<dbReference type="PANTHER" id="PTHR12096">
    <property type="entry name" value="NUCLEAR PROTEIN SKIP-RELATED"/>
    <property type="match status" value="1"/>
</dbReference>
<dbReference type="AlphaFoldDB" id="L0AW20"/>
<dbReference type="Proteomes" id="UP000031512">
    <property type="component" value="Chromosome 1"/>
</dbReference>
<dbReference type="STRING" id="1537102.L0AW20"/>
<proteinExistence type="inferred from homology"/>
<feature type="domain" description="SKI-interacting protein SKIP SNW" evidence="4">
    <location>
        <begin position="132"/>
        <end position="287"/>
    </location>
</feature>
<dbReference type="GO" id="GO:0000398">
    <property type="term" value="P:mRNA splicing, via spliceosome"/>
    <property type="evidence" value="ECO:0007669"/>
    <property type="project" value="InterPro"/>
</dbReference>
<feature type="region of interest" description="Disordered" evidence="3">
    <location>
        <begin position="421"/>
        <end position="445"/>
    </location>
</feature>